<accession>A0A4R6T4E6</accession>
<dbReference type="OrthoDB" id="9798438at2"/>
<comment type="caution">
    <text evidence="1">The sequence shown here is derived from an EMBL/GenBank/DDBJ whole genome shotgun (WGS) entry which is preliminary data.</text>
</comment>
<name>A0A4R6T4E6_9BACT</name>
<dbReference type="Proteomes" id="UP000294535">
    <property type="component" value="Unassembled WGS sequence"/>
</dbReference>
<gene>
    <name evidence="1" type="ORF">DFQ04_2698</name>
</gene>
<dbReference type="AlphaFoldDB" id="A0A4R6T4E6"/>
<protein>
    <recommendedName>
        <fullName evidence="3">WD40 repeat protein</fullName>
    </recommendedName>
</protein>
<evidence type="ECO:0000313" key="1">
    <source>
        <dbReference type="EMBL" id="TDQ16577.1"/>
    </source>
</evidence>
<reference evidence="1 2" key="1">
    <citation type="submission" date="2019-03" db="EMBL/GenBank/DDBJ databases">
        <title>Genomic Encyclopedia of Type Strains, Phase III (KMG-III): the genomes of soil and plant-associated and newly described type strains.</title>
        <authorList>
            <person name="Whitman W."/>
        </authorList>
    </citation>
    <scope>NUCLEOTIDE SEQUENCE [LARGE SCALE GENOMIC DNA]</scope>
    <source>
        <strain evidence="1 2">CECT 8446</strain>
    </source>
</reference>
<evidence type="ECO:0008006" key="3">
    <source>
        <dbReference type="Google" id="ProtNLM"/>
    </source>
</evidence>
<sequence>MKFFPNLIFSLFLTGLVVTPSFSQQKENVDSVYLAGIPIKSFKSQKLEEISGMAFSHIHPNLIYVHTDSGGEPAVYLLDSLGNDLGKIELDKANNRDWEDIAVGPGPGGKSYVYVGEIGDNAAVHSEIVIYRFEEPSKIQEDMEVKPEKVKLTFPGGPRDAETLMVDPRSGDIFIVSKRDEKNTLYCVPRDAFSKGTAVLEEFHQFTFSSSVAGDISQDGSKILIKNYFAVYYWERKSGETVDQALKRIPKRLPYVPEPQGEAIGFNPTGTSYFTISEKRYKINPTLYRYPKK</sequence>
<evidence type="ECO:0000313" key="2">
    <source>
        <dbReference type="Proteomes" id="UP000294535"/>
    </source>
</evidence>
<organism evidence="1 2">
    <name type="scientific">Algoriphagus boseongensis</name>
    <dbReference type="NCBI Taxonomy" id="1442587"/>
    <lineage>
        <taxon>Bacteria</taxon>
        <taxon>Pseudomonadati</taxon>
        <taxon>Bacteroidota</taxon>
        <taxon>Cytophagia</taxon>
        <taxon>Cytophagales</taxon>
        <taxon>Cyclobacteriaceae</taxon>
        <taxon>Algoriphagus</taxon>
    </lineage>
</organism>
<dbReference type="SUPFAM" id="SSF75011">
    <property type="entry name" value="3-carboxy-cis,cis-mucoante lactonizing enzyme"/>
    <property type="match status" value="1"/>
</dbReference>
<keyword evidence="2" id="KW-1185">Reference proteome</keyword>
<dbReference type="EMBL" id="SNYF01000007">
    <property type="protein sequence ID" value="TDQ16577.1"/>
    <property type="molecule type" value="Genomic_DNA"/>
</dbReference>
<proteinExistence type="predicted"/>
<dbReference type="RefSeq" id="WP_133556620.1">
    <property type="nucleotide sequence ID" value="NZ_SNYF01000007.1"/>
</dbReference>